<comment type="subcellular location">
    <subcellularLocation>
        <location evidence="1">Cell membrane</location>
        <topology evidence="1">Multi-pass membrane protein</topology>
    </subcellularLocation>
</comment>
<evidence type="ECO:0000256" key="5">
    <source>
        <dbReference type="ARBA" id="ARBA00022989"/>
    </source>
</evidence>
<keyword evidence="6 7" id="KW-0472">Membrane</keyword>
<name>A0AAN0K6B5_9ACTN</name>
<feature type="transmembrane region" description="Helical" evidence="7">
    <location>
        <begin position="101"/>
        <end position="119"/>
    </location>
</feature>
<organism evidence="9 10">
    <name type="scientific">Brooklawnia propionicigenes</name>
    <dbReference type="NCBI Taxonomy" id="3041175"/>
    <lineage>
        <taxon>Bacteria</taxon>
        <taxon>Bacillati</taxon>
        <taxon>Actinomycetota</taxon>
        <taxon>Actinomycetes</taxon>
        <taxon>Propionibacteriales</taxon>
        <taxon>Propionibacteriaceae</taxon>
        <taxon>Brooklawnia</taxon>
    </lineage>
</organism>
<dbReference type="PANTHER" id="PTHR33778">
    <property type="entry name" value="PROTEIN MGTC"/>
    <property type="match status" value="1"/>
</dbReference>
<protein>
    <submittedName>
        <fullName evidence="9">MgtC/SapB family protein</fullName>
    </submittedName>
</protein>
<keyword evidence="10" id="KW-1185">Reference proteome</keyword>
<evidence type="ECO:0000259" key="8">
    <source>
        <dbReference type="Pfam" id="PF02308"/>
    </source>
</evidence>
<accession>A0AAN0K6B5</accession>
<feature type="transmembrane region" description="Helical" evidence="7">
    <location>
        <begin position="71"/>
        <end position="89"/>
    </location>
</feature>
<dbReference type="PANTHER" id="PTHR33778:SF1">
    <property type="entry name" value="MAGNESIUM TRANSPORTER YHID-RELATED"/>
    <property type="match status" value="1"/>
</dbReference>
<evidence type="ECO:0000256" key="6">
    <source>
        <dbReference type="ARBA" id="ARBA00023136"/>
    </source>
</evidence>
<feature type="transmembrane region" description="Helical" evidence="7">
    <location>
        <begin position="12"/>
        <end position="29"/>
    </location>
</feature>
<dbReference type="GO" id="GO:0005886">
    <property type="term" value="C:plasma membrane"/>
    <property type="evidence" value="ECO:0007669"/>
    <property type="project" value="UniProtKB-SubCell"/>
</dbReference>
<dbReference type="Proteomes" id="UP001431656">
    <property type="component" value="Chromosome"/>
</dbReference>
<gene>
    <name evidence="9" type="ORF">brsh051_09260</name>
</gene>
<evidence type="ECO:0000256" key="7">
    <source>
        <dbReference type="SAM" id="Phobius"/>
    </source>
</evidence>
<comment type="similarity">
    <text evidence="2">Belongs to the MgtC/SapB family.</text>
</comment>
<feature type="transmembrane region" description="Helical" evidence="7">
    <location>
        <begin position="41"/>
        <end position="59"/>
    </location>
</feature>
<dbReference type="PRINTS" id="PR01837">
    <property type="entry name" value="MGTCSAPBPROT"/>
</dbReference>
<dbReference type="Pfam" id="PF02308">
    <property type="entry name" value="MgtC"/>
    <property type="match status" value="1"/>
</dbReference>
<evidence type="ECO:0000256" key="3">
    <source>
        <dbReference type="ARBA" id="ARBA00022475"/>
    </source>
</evidence>
<dbReference type="InterPro" id="IPR049177">
    <property type="entry name" value="MgtC_SapB_SrpB_YhiD_N"/>
</dbReference>
<evidence type="ECO:0000256" key="4">
    <source>
        <dbReference type="ARBA" id="ARBA00022692"/>
    </source>
</evidence>
<dbReference type="InterPro" id="IPR003416">
    <property type="entry name" value="MgtC/SapB/SrpB/YhiD_fam"/>
</dbReference>
<feature type="domain" description="MgtC/SapB/SrpB/YhiD N-terminal" evidence="8">
    <location>
        <begin position="14"/>
        <end position="137"/>
    </location>
</feature>
<keyword evidence="4 7" id="KW-0812">Transmembrane</keyword>
<dbReference type="RefSeq" id="WP_286267987.1">
    <property type="nucleotide sequence ID" value="NZ_AP028056.1"/>
</dbReference>
<keyword evidence="3" id="KW-1003">Cell membrane</keyword>
<proteinExistence type="inferred from homology"/>
<dbReference type="EMBL" id="AP028056">
    <property type="protein sequence ID" value="BEH01645.1"/>
    <property type="molecule type" value="Genomic_DNA"/>
</dbReference>
<dbReference type="AlphaFoldDB" id="A0AAN0K6B5"/>
<sequence length="231" mass="24274">MDWALLGTETLRVLAAALLCGLIGLERQFRHKNAGVRTHSLVGMGACLFTIVGMDPRVISVAPSAVDTTRIAAQVVSGIGFLGAGVIFVNRDAVRGMTTAAGIWLSAAVGMACGAGLALLGAATAVLYLAIVLGVGPLLHKLPTGDRRMLVRLIYVDKSGTLRQVLTAATEMGFLSSVISTRQRRGSDPPTVEVVIRFTGDPPLRDLVAELSEIQGVQSAVVFEDSHNDEI</sequence>
<evidence type="ECO:0000256" key="2">
    <source>
        <dbReference type="ARBA" id="ARBA00009298"/>
    </source>
</evidence>
<reference evidence="9" key="1">
    <citation type="journal article" date="2024" name="Int. J. Syst. Evol. Microbiol.">
        <title>Brooklawnia propionicigenes sp. nov., a facultatively anaerobic, propionate-producing bacterium isolated from a methanogenic reactor treating waste from cattle farms.</title>
        <authorList>
            <person name="Akita Y."/>
            <person name="Ueki A."/>
            <person name="Tonouchi A."/>
            <person name="Sugawara Y."/>
            <person name="Honma S."/>
            <person name="Kaku N."/>
            <person name="Ueki K."/>
        </authorList>
    </citation>
    <scope>NUCLEOTIDE SEQUENCE</scope>
    <source>
        <strain evidence="9">SH051</strain>
    </source>
</reference>
<dbReference type="KEGG" id="broo:brsh051_09260"/>
<evidence type="ECO:0000256" key="1">
    <source>
        <dbReference type="ARBA" id="ARBA00004651"/>
    </source>
</evidence>
<evidence type="ECO:0000313" key="10">
    <source>
        <dbReference type="Proteomes" id="UP001431656"/>
    </source>
</evidence>
<keyword evidence="5 7" id="KW-1133">Transmembrane helix</keyword>
<evidence type="ECO:0000313" key="9">
    <source>
        <dbReference type="EMBL" id="BEH01645.1"/>
    </source>
</evidence>